<dbReference type="Proteomes" id="UP000000442">
    <property type="component" value="Chromosome"/>
</dbReference>
<dbReference type="RefSeq" id="WP_015906234.1">
    <property type="nucleotide sequence ID" value="NC_012108.1"/>
</dbReference>
<dbReference type="KEGG" id="dat:HRM2_44580"/>
<dbReference type="AlphaFoldDB" id="C0QF13"/>
<dbReference type="NCBIfam" id="NF033819">
    <property type="entry name" value="IS66_TnpB"/>
    <property type="match status" value="1"/>
</dbReference>
<gene>
    <name evidence="1" type="ordered locus">HRM2_44580</name>
</gene>
<evidence type="ECO:0000313" key="2">
    <source>
        <dbReference type="Proteomes" id="UP000000442"/>
    </source>
</evidence>
<reference evidence="1 2" key="1">
    <citation type="journal article" date="2009" name="Environ. Microbiol.">
        <title>Genome sequence of Desulfobacterium autotrophicum HRM2, a marine sulfate reducer oxidizing organic carbon completely to carbon dioxide.</title>
        <authorList>
            <person name="Strittmatter A.W."/>
            <person name="Liesegang H."/>
            <person name="Rabus R."/>
            <person name="Decker I."/>
            <person name="Amann J."/>
            <person name="Andres S."/>
            <person name="Henne A."/>
            <person name="Fricke W.F."/>
            <person name="Martinez-Arias R."/>
            <person name="Bartels D."/>
            <person name="Goesmann A."/>
            <person name="Krause L."/>
            <person name="Puehler A."/>
            <person name="Klenk H.P."/>
            <person name="Richter M."/>
            <person name="Schuler M."/>
            <person name="Gloeckner F.O."/>
            <person name="Meyerdierks A."/>
            <person name="Gottschalk G."/>
            <person name="Amann R."/>
        </authorList>
    </citation>
    <scope>NUCLEOTIDE SEQUENCE [LARGE SCALE GENOMIC DNA]</scope>
    <source>
        <strain evidence="2">ATCC 43914 / DSM 3382 / HRM2</strain>
    </source>
</reference>
<sequence length="88" mass="10554">MFLSSSNIRVYLAMGITDMRKSIDGLSILVSEHLELDPFSGHLFVFCNRKRNMIKILYWDRNGFCLWHKRLEKHFFKWPTSIRGDHDH</sequence>
<dbReference type="PANTHER" id="PTHR36455">
    <property type="match status" value="1"/>
</dbReference>
<accession>C0QF13</accession>
<dbReference type="InterPro" id="IPR008878">
    <property type="entry name" value="Transposase_IS66_Orf2"/>
</dbReference>
<dbReference type="OrthoDB" id="9801450at2"/>
<dbReference type="eggNOG" id="COG3436">
    <property type="taxonomic scope" value="Bacteria"/>
</dbReference>
<proteinExistence type="predicted"/>
<protein>
    <submittedName>
        <fullName evidence="1">Transposase</fullName>
    </submittedName>
</protein>
<dbReference type="EMBL" id="CP001087">
    <property type="protein sequence ID" value="ACN17514.1"/>
    <property type="molecule type" value="Genomic_DNA"/>
</dbReference>
<keyword evidence="2" id="KW-1185">Reference proteome</keyword>
<dbReference type="PANTHER" id="PTHR36455:SF1">
    <property type="entry name" value="BLR8292 PROTEIN"/>
    <property type="match status" value="1"/>
</dbReference>
<organism evidence="1 2">
    <name type="scientific">Desulforapulum autotrophicum (strain ATCC 43914 / DSM 3382 / VKM B-1955 / HRM2)</name>
    <name type="common">Desulfobacterium autotrophicum</name>
    <dbReference type="NCBI Taxonomy" id="177437"/>
    <lineage>
        <taxon>Bacteria</taxon>
        <taxon>Pseudomonadati</taxon>
        <taxon>Thermodesulfobacteriota</taxon>
        <taxon>Desulfobacteria</taxon>
        <taxon>Desulfobacterales</taxon>
        <taxon>Desulfobacteraceae</taxon>
        <taxon>Desulforapulum</taxon>
    </lineage>
</organism>
<dbReference type="Pfam" id="PF05717">
    <property type="entry name" value="TnpB_IS66"/>
    <property type="match status" value="1"/>
</dbReference>
<dbReference type="STRING" id="177437.HRM2_44580"/>
<evidence type="ECO:0000313" key="1">
    <source>
        <dbReference type="EMBL" id="ACN17514.1"/>
    </source>
</evidence>
<dbReference type="HOGENOM" id="CLU_128110_3_4_7"/>
<name>C0QF13_DESAH</name>